<dbReference type="GO" id="GO:0003677">
    <property type="term" value="F:DNA binding"/>
    <property type="evidence" value="ECO:0007669"/>
    <property type="project" value="UniProtKB-UniRule"/>
</dbReference>
<dbReference type="SUPFAM" id="SSF46785">
    <property type="entry name" value="Winged helix' DNA-binding domain"/>
    <property type="match status" value="1"/>
</dbReference>
<dbReference type="GO" id="GO:0045892">
    <property type="term" value="P:negative regulation of DNA-templated transcription"/>
    <property type="evidence" value="ECO:0007669"/>
    <property type="project" value="InterPro"/>
</dbReference>
<dbReference type="InterPro" id="IPR036388">
    <property type="entry name" value="WH-like_DNA-bd_sf"/>
</dbReference>
<dbReference type="GO" id="GO:0003700">
    <property type="term" value="F:DNA-binding transcription factor activity"/>
    <property type="evidence" value="ECO:0007669"/>
    <property type="project" value="UniProtKB-UniRule"/>
</dbReference>
<dbReference type="KEGG" id="amt:Amet_1510"/>
<reference evidence="10" key="1">
    <citation type="journal article" date="2016" name="Genome Announc.">
        <title>Complete genome sequence of Alkaliphilus metalliredigens strain QYMF, an alkaliphilic and metal-reducing bacterium isolated from borax-contaminated leachate ponds.</title>
        <authorList>
            <person name="Hwang C."/>
            <person name="Copeland A."/>
            <person name="Lucas S."/>
            <person name="Lapidus A."/>
            <person name="Barry K."/>
            <person name="Detter J.C."/>
            <person name="Glavina Del Rio T."/>
            <person name="Hammon N."/>
            <person name="Israni S."/>
            <person name="Dalin E."/>
            <person name="Tice H."/>
            <person name="Pitluck S."/>
            <person name="Chertkov O."/>
            <person name="Brettin T."/>
            <person name="Bruce D."/>
            <person name="Han C."/>
            <person name="Schmutz J."/>
            <person name="Larimer F."/>
            <person name="Land M.L."/>
            <person name="Hauser L."/>
            <person name="Kyrpides N."/>
            <person name="Mikhailova N."/>
            <person name="Ye Q."/>
            <person name="Zhou J."/>
            <person name="Richardson P."/>
            <person name="Fields M.W."/>
        </authorList>
    </citation>
    <scope>NUCLEOTIDE SEQUENCE [LARGE SCALE GENOMIC DNA]</scope>
    <source>
        <strain evidence="10">QYMF</strain>
    </source>
</reference>
<dbReference type="NCBIfam" id="NF003990">
    <property type="entry name" value="PRK05472.1-4"/>
    <property type="match status" value="1"/>
</dbReference>
<evidence type="ECO:0000256" key="3">
    <source>
        <dbReference type="ARBA" id="ARBA00023015"/>
    </source>
</evidence>
<evidence type="ECO:0000259" key="8">
    <source>
        <dbReference type="SMART" id="SM00881"/>
    </source>
</evidence>
<dbReference type="PANTHER" id="PTHR35786">
    <property type="entry name" value="REDOX-SENSING TRANSCRIPTIONAL REPRESSOR REX"/>
    <property type="match status" value="1"/>
</dbReference>
<dbReference type="InterPro" id="IPR036291">
    <property type="entry name" value="NAD(P)-bd_dom_sf"/>
</dbReference>
<keyword evidence="2 7" id="KW-0678">Repressor</keyword>
<keyword evidence="5 7" id="KW-0238">DNA-binding</keyword>
<dbReference type="SMART" id="SM00881">
    <property type="entry name" value="CoA_binding"/>
    <property type="match status" value="1"/>
</dbReference>
<dbReference type="GO" id="GO:0005737">
    <property type="term" value="C:cytoplasm"/>
    <property type="evidence" value="ECO:0007669"/>
    <property type="project" value="UniProtKB-SubCell"/>
</dbReference>
<keyword evidence="10" id="KW-1185">Reference proteome</keyword>
<dbReference type="STRING" id="293826.Amet_1510"/>
<evidence type="ECO:0000256" key="5">
    <source>
        <dbReference type="ARBA" id="ARBA00023125"/>
    </source>
</evidence>
<evidence type="ECO:0000256" key="7">
    <source>
        <dbReference type="HAMAP-Rule" id="MF_01131"/>
    </source>
</evidence>
<dbReference type="InterPro" id="IPR003781">
    <property type="entry name" value="CoA-bd"/>
</dbReference>
<dbReference type="Gene3D" id="1.10.10.10">
    <property type="entry name" value="Winged helix-like DNA-binding domain superfamily/Winged helix DNA-binding domain"/>
    <property type="match status" value="1"/>
</dbReference>
<evidence type="ECO:0000256" key="6">
    <source>
        <dbReference type="ARBA" id="ARBA00023163"/>
    </source>
</evidence>
<proteinExistence type="inferred from homology"/>
<dbReference type="Pfam" id="PF06971">
    <property type="entry name" value="Put_DNA-bind_N"/>
    <property type="match status" value="1"/>
</dbReference>
<dbReference type="SUPFAM" id="SSF51735">
    <property type="entry name" value="NAD(P)-binding Rossmann-fold domains"/>
    <property type="match status" value="1"/>
</dbReference>
<dbReference type="RefSeq" id="WP_012062742.1">
    <property type="nucleotide sequence ID" value="NC_009633.1"/>
</dbReference>
<comment type="subcellular location">
    <subcellularLocation>
        <location evidence="7">Cytoplasm</location>
    </subcellularLocation>
</comment>
<dbReference type="HOGENOM" id="CLU_061534_1_0_9"/>
<dbReference type="InterPro" id="IPR009718">
    <property type="entry name" value="Rex_DNA-bd_C_dom"/>
</dbReference>
<protein>
    <recommendedName>
        <fullName evidence="7">Redox-sensing transcriptional repressor Rex</fullName>
    </recommendedName>
</protein>
<evidence type="ECO:0000313" key="10">
    <source>
        <dbReference type="Proteomes" id="UP000001572"/>
    </source>
</evidence>
<feature type="domain" description="CoA-binding" evidence="8">
    <location>
        <begin position="81"/>
        <end position="182"/>
    </location>
</feature>
<feature type="binding site" evidence="7">
    <location>
        <begin position="92"/>
        <end position="97"/>
    </location>
    <ligand>
        <name>NAD(+)</name>
        <dbReference type="ChEBI" id="CHEBI:57540"/>
    </ligand>
</feature>
<dbReference type="NCBIfam" id="NF003995">
    <property type="entry name" value="PRK05472.2-4"/>
    <property type="match status" value="1"/>
</dbReference>
<gene>
    <name evidence="7" type="primary">rex</name>
    <name evidence="9" type="ordered locus">Amet_1510</name>
</gene>
<comment type="subunit">
    <text evidence="7">Homodimer.</text>
</comment>
<comment type="similarity">
    <text evidence="7">Belongs to the transcriptional regulatory Rex family.</text>
</comment>
<feature type="DNA-binding region" description="H-T-H motif" evidence="7">
    <location>
        <begin position="18"/>
        <end position="57"/>
    </location>
</feature>
<dbReference type="Gene3D" id="3.40.50.720">
    <property type="entry name" value="NAD(P)-binding Rossmann-like Domain"/>
    <property type="match status" value="1"/>
</dbReference>
<evidence type="ECO:0000313" key="9">
    <source>
        <dbReference type="EMBL" id="ABR47704.1"/>
    </source>
</evidence>
<dbReference type="HAMAP" id="MF_01131">
    <property type="entry name" value="Rex"/>
    <property type="match status" value="1"/>
</dbReference>
<evidence type="ECO:0000256" key="4">
    <source>
        <dbReference type="ARBA" id="ARBA00023027"/>
    </source>
</evidence>
<evidence type="ECO:0000256" key="2">
    <source>
        <dbReference type="ARBA" id="ARBA00022491"/>
    </source>
</evidence>
<dbReference type="AlphaFoldDB" id="A6TND6"/>
<dbReference type="eggNOG" id="COG2344">
    <property type="taxonomic scope" value="Bacteria"/>
</dbReference>
<dbReference type="NCBIfam" id="NF003996">
    <property type="entry name" value="PRK05472.2-5"/>
    <property type="match status" value="1"/>
</dbReference>
<accession>A6TND6</accession>
<dbReference type="OrthoDB" id="9784760at2"/>
<dbReference type="Pfam" id="PF02629">
    <property type="entry name" value="CoA_binding"/>
    <property type="match status" value="1"/>
</dbReference>
<dbReference type="InterPro" id="IPR036390">
    <property type="entry name" value="WH_DNA-bd_sf"/>
</dbReference>
<organism evidence="9 10">
    <name type="scientific">Alkaliphilus metalliredigens (strain QYMF)</name>
    <dbReference type="NCBI Taxonomy" id="293826"/>
    <lineage>
        <taxon>Bacteria</taxon>
        <taxon>Bacillati</taxon>
        <taxon>Bacillota</taxon>
        <taxon>Clostridia</taxon>
        <taxon>Peptostreptococcales</taxon>
        <taxon>Natronincolaceae</taxon>
        <taxon>Alkaliphilus</taxon>
    </lineage>
</organism>
<dbReference type="Proteomes" id="UP000001572">
    <property type="component" value="Chromosome"/>
</dbReference>
<dbReference type="NCBIfam" id="NF003994">
    <property type="entry name" value="PRK05472.2-3"/>
    <property type="match status" value="1"/>
</dbReference>
<keyword evidence="3 7" id="KW-0805">Transcription regulation</keyword>
<dbReference type="InterPro" id="IPR022876">
    <property type="entry name" value="Tscrpt_rep_Rex"/>
</dbReference>
<dbReference type="PANTHER" id="PTHR35786:SF1">
    <property type="entry name" value="REDOX-SENSING TRANSCRIPTIONAL REPRESSOR REX 1"/>
    <property type="match status" value="1"/>
</dbReference>
<name>A6TND6_ALKMQ</name>
<keyword evidence="4 7" id="KW-0520">NAD</keyword>
<evidence type="ECO:0000256" key="1">
    <source>
        <dbReference type="ARBA" id="ARBA00022490"/>
    </source>
</evidence>
<dbReference type="GO" id="GO:0051775">
    <property type="term" value="P:response to redox state"/>
    <property type="evidence" value="ECO:0007669"/>
    <property type="project" value="InterPro"/>
</dbReference>
<keyword evidence="6 7" id="KW-0804">Transcription</keyword>
<dbReference type="EMBL" id="CP000724">
    <property type="protein sequence ID" value="ABR47704.1"/>
    <property type="molecule type" value="Genomic_DNA"/>
</dbReference>
<sequence>MGKSYSNVSMAIIRRLPKYYEYLKQLIDKNIDRISSKELSRMIGFTPSQIRQDLNKFGGFGQQGYGYNVEVLYGEIEKILGLNQSYSIVVVGAGSLGQGIVNHIDFENCGFDLKALFDIKYKFMGKKIKGAPIFYIDELQKFISENHIDIGVICMPEEFVQDTANKLIESGVSAIWNFSPIDLDAPEGVIVENMNLNNGLLTLSYFVSNSGKDQVK</sequence>
<comment type="function">
    <text evidence="7">Modulates transcription in response to changes in cellular NADH/NAD(+) redox state.</text>
</comment>
<keyword evidence="1 7" id="KW-0963">Cytoplasm</keyword>